<proteinExistence type="predicted"/>
<keyword evidence="1" id="KW-0689">Ribosomal protein</keyword>
<protein>
    <submittedName>
        <fullName evidence="1">Small subunit ribosomal protein S1</fullName>
    </submittedName>
</protein>
<keyword evidence="1" id="KW-0687">Ribonucleoprotein</keyword>
<accession>A0A7W9M585</accession>
<dbReference type="RefSeq" id="WP_184927854.1">
    <property type="nucleotide sequence ID" value="NZ_JACHMO010000001.1"/>
</dbReference>
<reference evidence="1 2" key="1">
    <citation type="submission" date="2020-08" db="EMBL/GenBank/DDBJ databases">
        <title>Sequencing the genomes of 1000 actinobacteria strains.</title>
        <authorList>
            <person name="Klenk H.-P."/>
        </authorList>
    </citation>
    <scope>NUCLEOTIDE SEQUENCE [LARGE SCALE GENOMIC DNA]</scope>
    <source>
        <strain evidence="1 2">DSM 45486</strain>
    </source>
</reference>
<gene>
    <name evidence="1" type="ORF">F4560_007633</name>
</gene>
<name>A0A7W9M585_9PSEU</name>
<dbReference type="GO" id="GO:0005840">
    <property type="term" value="C:ribosome"/>
    <property type="evidence" value="ECO:0007669"/>
    <property type="project" value="UniProtKB-KW"/>
</dbReference>
<dbReference type="EMBL" id="JACHMO010000001">
    <property type="protein sequence ID" value="MBB5807865.1"/>
    <property type="molecule type" value="Genomic_DNA"/>
</dbReference>
<evidence type="ECO:0000313" key="2">
    <source>
        <dbReference type="Proteomes" id="UP000552097"/>
    </source>
</evidence>
<organism evidence="1 2">
    <name type="scientific">Saccharothrix ecbatanensis</name>
    <dbReference type="NCBI Taxonomy" id="1105145"/>
    <lineage>
        <taxon>Bacteria</taxon>
        <taxon>Bacillati</taxon>
        <taxon>Actinomycetota</taxon>
        <taxon>Actinomycetes</taxon>
        <taxon>Pseudonocardiales</taxon>
        <taxon>Pseudonocardiaceae</taxon>
        <taxon>Saccharothrix</taxon>
    </lineage>
</organism>
<dbReference type="Proteomes" id="UP000552097">
    <property type="component" value="Unassembled WGS sequence"/>
</dbReference>
<keyword evidence="2" id="KW-1185">Reference proteome</keyword>
<comment type="caution">
    <text evidence="1">The sequence shown here is derived from an EMBL/GenBank/DDBJ whole genome shotgun (WGS) entry which is preliminary data.</text>
</comment>
<evidence type="ECO:0000313" key="1">
    <source>
        <dbReference type="EMBL" id="MBB5807865.1"/>
    </source>
</evidence>
<dbReference type="AlphaFoldDB" id="A0A7W9M585"/>
<sequence>MSLPHVFQITKYDPADRDGYGRYHGPEDVTSDHGVVEAAYLAAMAAFVEDTGVTRLTIREPLLPGIVTFGVEAPIEGYGLAGLFPPDLTGFHDGAEVDLATGLALLRAMLRDNGASCGLEVDGRFFVHVGFDQYMYIGSAEPCENAIARTRSLGLFPEPMDSACYERSLDRPPPQPPADDDFWAELADLATRRGAVILQEGYVLNASRWHRLHGSDVGAIRTRLTPRSRLWVWPDLDDDVAAVLRELPEEGSFEIVWEHQDGRITSFDADDEDYPELPARLAEARAATAISAYADERNPLLAAVLPDDDGVLRARWDL</sequence>